<sequence>MLDLDSARHVVTAVIVSHDGARWLPETLSALRAQTRSVQRVVAADTASSDDSTDVLADHLPSDAVIGLPASTGYGDAVRAALELPRADTEVHGFDEDATEWIWLIHDDLTPEKDTLEQLLTAADRDPRTAVLGPKLRDWFDRRLLVEAGVTIDGAGRRETGLEQREFDHGQHDGTRQVLAVSSAGMLVRRDVWERLGGFDPALPLFRDDIDFCWRVGGAGLRVRLVTEAVAYHAEASARRRRRITATRNHPRRVDRRHAVFVLLANLPFGGMVFALLRNSVGSLLRVMMYLLIKQPANALDEAAAITLVYGRPFRLARARFRRRRDRRRTYSAIRPFLARGVAVRQFADAVTGVLTGERVGDTAGRHQAVTVPPGEDDDGLADDSTSFFRRVVLQPGVLLVIGLTVVTIIAERRLLFGDMLAGGALPPVTGNAMDLWNLYLSSRPDSGAGAGGPAPPYVGFLALLSTLALGQPWLAVMVILLGCVPLAGLTAYLLAREVLRFRPARLWMAGAYALLPMATGAVAQGRLGTALVHALLPVLGLLLVRMVSMPPKPSRRAAWGLGLTLTATTAFVPLVWLLCLVTGVLVAVAFGHLGRRIYVSVAISLAAPVILLMPWSLELLLHPSLWLLEAGLHRPELSDPGATPVELLMLSPGGPGTPPYWVTAGFIAASLCSLLLLRNRMLVAAGWCLALFGMLIAVLTSRIVIEPHFGGPPAQVWPGVALAFAATAVLLTAATAARAFGDMIRGKAAPQASVEGGGGRRVGGGLRRYFALGVAALALATPVSAAVLWMWEGADGPITANAPRSVPGALESVSSDGTEPRALIVTPVEDGGVDYVVVRGREPRLGEERVLPGPGTRAALDRAVAELAAGQGGEQLRTLLDHGVQYVLYPRPELGGPADATMVDTLDGTPGLTRQSLSDHYGLWRIAEPTGALRVVAEDGLETEALQVAGSSDELTAEAAEGRTGRRLALAAPADGGWRATLDGTELSPVSTENGTQAWALPVHGGELRVWHTDLVHTAWMATQGTLLLIVAVLAAPGVRTEEERRLIEATPMPSPRRPRRGPPAGASGPRRRSRVNRGAADPGRGEVPGGSDGTGGSEDGPESGPQDRQSTPEPTTTGSIPVVGGRRRSSRGTRRAGSRSRQEPGRRRRPKADEGEDRTEGRRRAGSPRQPRDASDGTGTDEWEE</sequence>
<feature type="transmembrane region" description="Helical" evidence="2">
    <location>
        <begin position="474"/>
        <end position="496"/>
    </location>
</feature>
<evidence type="ECO:0000256" key="2">
    <source>
        <dbReference type="SAM" id="Phobius"/>
    </source>
</evidence>
<feature type="transmembrane region" description="Helical" evidence="2">
    <location>
        <begin position="598"/>
        <end position="618"/>
    </location>
</feature>
<evidence type="ECO:0000256" key="1">
    <source>
        <dbReference type="SAM" id="MobiDB-lite"/>
    </source>
</evidence>
<dbReference type="RefSeq" id="WP_191268371.1">
    <property type="nucleotide sequence ID" value="NZ_BMXJ01000002.1"/>
</dbReference>
<dbReference type="PANTHER" id="PTHR43685">
    <property type="entry name" value="GLYCOSYLTRANSFERASE"/>
    <property type="match status" value="1"/>
</dbReference>
<evidence type="ECO:0000313" key="4">
    <source>
        <dbReference type="Proteomes" id="UP000598217"/>
    </source>
</evidence>
<dbReference type="InterPro" id="IPR029044">
    <property type="entry name" value="Nucleotide-diphossugar_trans"/>
</dbReference>
<dbReference type="PANTHER" id="PTHR43685:SF3">
    <property type="entry name" value="SLR2126 PROTEIN"/>
    <property type="match status" value="1"/>
</dbReference>
<keyword evidence="2" id="KW-1133">Transmembrane helix</keyword>
<feature type="transmembrane region" description="Helical" evidence="2">
    <location>
        <begin position="660"/>
        <end position="678"/>
    </location>
</feature>
<dbReference type="Proteomes" id="UP000598217">
    <property type="component" value="Unassembled WGS sequence"/>
</dbReference>
<dbReference type="SUPFAM" id="SSF53448">
    <property type="entry name" value="Nucleotide-diphospho-sugar transferases"/>
    <property type="match status" value="1"/>
</dbReference>
<gene>
    <name evidence="3" type="ORF">H4W79_000797</name>
</gene>
<dbReference type="Gene3D" id="3.90.550.10">
    <property type="entry name" value="Spore Coat Polysaccharide Biosynthesis Protein SpsA, Chain A"/>
    <property type="match status" value="1"/>
</dbReference>
<feature type="transmembrane region" description="Helical" evidence="2">
    <location>
        <begin position="685"/>
        <end position="706"/>
    </location>
</feature>
<feature type="region of interest" description="Disordered" evidence="1">
    <location>
        <begin position="1046"/>
        <end position="1187"/>
    </location>
</feature>
<keyword evidence="2" id="KW-0472">Membrane</keyword>
<dbReference type="Pfam" id="PF13641">
    <property type="entry name" value="Glyco_tranf_2_3"/>
    <property type="match status" value="1"/>
</dbReference>
<dbReference type="InterPro" id="IPR050834">
    <property type="entry name" value="Glycosyltransf_2"/>
</dbReference>
<keyword evidence="4" id="KW-1185">Reference proteome</keyword>
<feature type="compositionally biased region" description="Basic residues" evidence="1">
    <location>
        <begin position="1127"/>
        <end position="1140"/>
    </location>
</feature>
<reference evidence="3 4" key="1">
    <citation type="submission" date="2020-10" db="EMBL/GenBank/DDBJ databases">
        <title>Sequencing the genomes of 1000 actinobacteria strains.</title>
        <authorList>
            <person name="Klenk H.-P."/>
        </authorList>
    </citation>
    <scope>NUCLEOTIDE SEQUENCE [LARGE SCALE GENOMIC DNA]</scope>
    <source>
        <strain evidence="3 4">DSM 45157</strain>
    </source>
</reference>
<feature type="transmembrane region" description="Helical" evidence="2">
    <location>
        <begin position="770"/>
        <end position="792"/>
    </location>
</feature>
<evidence type="ECO:0000313" key="3">
    <source>
        <dbReference type="EMBL" id="MBE1456583.1"/>
    </source>
</evidence>
<feature type="transmembrane region" description="Helical" evidence="2">
    <location>
        <begin position="568"/>
        <end position="591"/>
    </location>
</feature>
<feature type="transmembrane region" description="Helical" evidence="2">
    <location>
        <begin position="718"/>
        <end position="738"/>
    </location>
</feature>
<organism evidence="3 4">
    <name type="scientific">Nocardiopsis terrae</name>
    <dbReference type="NCBI Taxonomy" id="372655"/>
    <lineage>
        <taxon>Bacteria</taxon>
        <taxon>Bacillati</taxon>
        <taxon>Actinomycetota</taxon>
        <taxon>Actinomycetes</taxon>
        <taxon>Streptosporangiales</taxon>
        <taxon>Nocardiopsidaceae</taxon>
        <taxon>Nocardiopsis</taxon>
    </lineage>
</organism>
<feature type="transmembrane region" description="Helical" evidence="2">
    <location>
        <begin position="528"/>
        <end position="548"/>
    </location>
</feature>
<accession>A0ABR9HC37</accession>
<name>A0ABR9HC37_9ACTN</name>
<feature type="transmembrane region" description="Helical" evidence="2">
    <location>
        <begin position="392"/>
        <end position="411"/>
    </location>
</feature>
<proteinExistence type="predicted"/>
<comment type="caution">
    <text evidence="3">The sequence shown here is derived from an EMBL/GenBank/DDBJ whole genome shotgun (WGS) entry which is preliminary data.</text>
</comment>
<keyword evidence="2" id="KW-0812">Transmembrane</keyword>
<feature type="compositionally biased region" description="Gly residues" evidence="1">
    <location>
        <begin position="1088"/>
        <end position="1100"/>
    </location>
</feature>
<dbReference type="EMBL" id="JADBDY010000001">
    <property type="protein sequence ID" value="MBE1456583.1"/>
    <property type="molecule type" value="Genomic_DNA"/>
</dbReference>
<feature type="transmembrane region" description="Helical" evidence="2">
    <location>
        <begin position="258"/>
        <end position="277"/>
    </location>
</feature>
<protein>
    <submittedName>
        <fullName evidence="3">GT2 family glycosyltransferase</fullName>
    </submittedName>
</protein>
<feature type="compositionally biased region" description="Polar residues" evidence="1">
    <location>
        <begin position="1108"/>
        <end position="1121"/>
    </location>
</feature>